<dbReference type="InterPro" id="IPR036938">
    <property type="entry name" value="PAP2/HPO_sf"/>
</dbReference>
<feature type="transmembrane region" description="Helical" evidence="1">
    <location>
        <begin position="6"/>
        <end position="27"/>
    </location>
</feature>
<keyword evidence="1" id="KW-1133">Transmembrane helix</keyword>
<dbReference type="AlphaFoldDB" id="A0AAX1X6V1"/>
<dbReference type="Gene3D" id="1.20.144.10">
    <property type="entry name" value="Phosphatidic acid phosphatase type 2/haloperoxidase"/>
    <property type="match status" value="1"/>
</dbReference>
<evidence type="ECO:0000256" key="1">
    <source>
        <dbReference type="SAM" id="Phobius"/>
    </source>
</evidence>
<dbReference type="CDD" id="cd01610">
    <property type="entry name" value="PAP2_like"/>
    <property type="match status" value="1"/>
</dbReference>
<protein>
    <submittedName>
        <fullName evidence="3">Phosphatase PAP2 family protein</fullName>
    </submittedName>
</protein>
<dbReference type="EMBL" id="RKJW01000002">
    <property type="protein sequence ID" value="RPA26322.1"/>
    <property type="molecule type" value="Genomic_DNA"/>
</dbReference>
<name>A0AAX1X6V1_BURML</name>
<dbReference type="Pfam" id="PF01569">
    <property type="entry name" value="PAP2"/>
    <property type="match status" value="1"/>
</dbReference>
<gene>
    <name evidence="3" type="ORF">EGT70_26295</name>
</gene>
<feature type="transmembrane region" description="Helical" evidence="1">
    <location>
        <begin position="68"/>
        <end position="89"/>
    </location>
</feature>
<sequence length="246" mass="25685">MRLLFFLTNFGDPMLTAPLAFAVLSWLAASRRRRRRAALVWALGFACAVGVVALTKFVYAGWGIGIAAWRFTGVSGHTMLGAAVYPLVATICVRDAYPRRALAAGLAFALAIGMSRVLLGFHSWSEIVSGWLLGAAVAASTARCLHGIGGARASQAQASGMHAARNVPMARRAHGGSAVGAHPHAAAGAAAVRRAARAPRSTLMFVAAACAIAVSCYGRSAPVSAWISDAAPKVAEWGRVWFDDAR</sequence>
<organism evidence="3 4">
    <name type="scientific">Burkholderia mallei</name>
    <name type="common">Pseudomonas mallei</name>
    <dbReference type="NCBI Taxonomy" id="13373"/>
    <lineage>
        <taxon>Bacteria</taxon>
        <taxon>Pseudomonadati</taxon>
        <taxon>Pseudomonadota</taxon>
        <taxon>Betaproteobacteria</taxon>
        <taxon>Burkholderiales</taxon>
        <taxon>Burkholderiaceae</taxon>
        <taxon>Burkholderia</taxon>
        <taxon>pseudomallei group</taxon>
    </lineage>
</organism>
<dbReference type="InterPro" id="IPR000326">
    <property type="entry name" value="PAP2/HPO"/>
</dbReference>
<proteinExistence type="predicted"/>
<feature type="transmembrane region" description="Helical" evidence="1">
    <location>
        <begin position="127"/>
        <end position="145"/>
    </location>
</feature>
<feature type="transmembrane region" description="Helical" evidence="1">
    <location>
        <begin position="39"/>
        <end position="62"/>
    </location>
</feature>
<evidence type="ECO:0000313" key="3">
    <source>
        <dbReference type="EMBL" id="RPA26322.1"/>
    </source>
</evidence>
<feature type="domain" description="Phosphatidic acid phosphatase type 2/haloperoxidase" evidence="2">
    <location>
        <begin position="71"/>
        <end position="145"/>
    </location>
</feature>
<dbReference type="RefSeq" id="WP_004204872.1">
    <property type="nucleotide sequence ID" value="NZ_CAJMTF010000033.1"/>
</dbReference>
<evidence type="ECO:0000313" key="4">
    <source>
        <dbReference type="Proteomes" id="UP000269379"/>
    </source>
</evidence>
<dbReference type="SUPFAM" id="SSF48317">
    <property type="entry name" value="Acid phosphatase/Vanadium-dependent haloperoxidase"/>
    <property type="match status" value="1"/>
</dbReference>
<feature type="transmembrane region" description="Helical" evidence="1">
    <location>
        <begin position="101"/>
        <end position="121"/>
    </location>
</feature>
<keyword evidence="1" id="KW-0472">Membrane</keyword>
<comment type="caution">
    <text evidence="3">The sequence shown here is derived from an EMBL/GenBank/DDBJ whole genome shotgun (WGS) entry which is preliminary data.</text>
</comment>
<feature type="transmembrane region" description="Helical" evidence="1">
    <location>
        <begin position="202"/>
        <end position="220"/>
    </location>
</feature>
<keyword evidence="1" id="KW-0812">Transmembrane</keyword>
<dbReference type="Proteomes" id="UP000269379">
    <property type="component" value="Chromosome 1"/>
</dbReference>
<evidence type="ECO:0000259" key="2">
    <source>
        <dbReference type="Pfam" id="PF01569"/>
    </source>
</evidence>
<reference evidence="4" key="1">
    <citation type="submission" date="2018-10" db="EMBL/GenBank/DDBJ databases">
        <title>FDA dAtabase for Regulatory Grade micrObial Sequences (FDA-ARGOS): Supporting development and validation of Infectious Disease Dx tests.</title>
        <authorList>
            <person name="Minogue T."/>
            <person name="Wolcott M."/>
            <person name="Wasieloski L."/>
            <person name="Aguilar W."/>
            <person name="Moore D."/>
            <person name="Jaissle J."/>
            <person name="Tallon L."/>
            <person name="Sadzewicz L."/>
            <person name="Zhao X."/>
            <person name="Vavikolanu K."/>
            <person name="Mehta A."/>
            <person name="Aluvathingal J."/>
            <person name="Nadendla S."/>
            <person name="Yan Y."/>
            <person name="Sichtig H."/>
        </authorList>
    </citation>
    <scope>NUCLEOTIDE SEQUENCE [LARGE SCALE GENOMIC DNA]</scope>
    <source>
        <strain evidence="4">FDAARGOS_588</strain>
    </source>
</reference>
<accession>A0AAX1X6V1</accession>